<sequence length="261" mass="29548">MENFKISDGGLAYYDRGEGEVVLLLHGFCGSSAYWDELVPLLDSHRVITVDLTGHGKSRFQQGLLSIEAMANDIYQLSQELTLPPFHLFGHSLGGYITLAYAEMYEKSLKSFGLIHSTAFPDSEDAKEKRLGDIQNIELNGMVPFTNSLVQKLFSNESNPHFNEWKRKAIEIGLMTHSEAAQAMLIAMRERIDRRMTIVHAKVPVLLVAGEKDRIIPVDKVYTSNHPHVKRVLLKESGHMGMVEEADLLAFELKKFMMRRD</sequence>
<dbReference type="GO" id="GO:0016787">
    <property type="term" value="F:hydrolase activity"/>
    <property type="evidence" value="ECO:0007669"/>
    <property type="project" value="UniProtKB-KW"/>
</dbReference>
<dbReference type="InterPro" id="IPR050266">
    <property type="entry name" value="AB_hydrolase_sf"/>
</dbReference>
<dbReference type="PANTHER" id="PTHR43798:SF33">
    <property type="entry name" value="HYDROLASE, PUTATIVE (AFU_ORTHOLOGUE AFUA_2G14860)-RELATED"/>
    <property type="match status" value="1"/>
</dbReference>
<dbReference type="Gene3D" id="3.40.50.1820">
    <property type="entry name" value="alpha/beta hydrolase"/>
    <property type="match status" value="1"/>
</dbReference>
<protein>
    <submittedName>
        <fullName evidence="2">Alpha/beta hydrolase</fullName>
    </submittedName>
</protein>
<dbReference type="RefSeq" id="WP_336586674.1">
    <property type="nucleotide sequence ID" value="NZ_JBBAXC010000006.1"/>
</dbReference>
<comment type="caution">
    <text evidence="2">The sequence shown here is derived from an EMBL/GenBank/DDBJ whole genome shotgun (WGS) entry which is preliminary data.</text>
</comment>
<dbReference type="EMBL" id="JBBAXC010000006">
    <property type="protein sequence ID" value="MEI5907238.1"/>
    <property type="molecule type" value="Genomic_DNA"/>
</dbReference>
<dbReference type="Pfam" id="PF00561">
    <property type="entry name" value="Abhydrolase_1"/>
    <property type="match status" value="1"/>
</dbReference>
<evidence type="ECO:0000313" key="3">
    <source>
        <dbReference type="Proteomes" id="UP001312865"/>
    </source>
</evidence>
<name>A0ABU8HDV4_9BACI</name>
<dbReference type="InterPro" id="IPR029058">
    <property type="entry name" value="AB_hydrolase_fold"/>
</dbReference>
<dbReference type="PANTHER" id="PTHR43798">
    <property type="entry name" value="MONOACYLGLYCEROL LIPASE"/>
    <property type="match status" value="1"/>
</dbReference>
<dbReference type="PRINTS" id="PR00111">
    <property type="entry name" value="ABHYDROLASE"/>
</dbReference>
<accession>A0ABU8HDV4</accession>
<dbReference type="Proteomes" id="UP001312865">
    <property type="component" value="Unassembled WGS sequence"/>
</dbReference>
<gene>
    <name evidence="2" type="ORF">WAK64_09225</name>
</gene>
<reference evidence="2 3" key="1">
    <citation type="journal article" date="2018" name="J. Microbiol.">
        <title>Bacillus spongiae sp. nov., isolated from sponge of Jeju Island.</title>
        <authorList>
            <person name="Lee G.E."/>
            <person name="Im W.T."/>
            <person name="Park J.S."/>
        </authorList>
    </citation>
    <scope>NUCLEOTIDE SEQUENCE [LARGE SCALE GENOMIC DNA]</scope>
    <source>
        <strain evidence="2 3">135PIL107-10</strain>
    </source>
</reference>
<dbReference type="SUPFAM" id="SSF53474">
    <property type="entry name" value="alpha/beta-Hydrolases"/>
    <property type="match status" value="1"/>
</dbReference>
<evidence type="ECO:0000313" key="2">
    <source>
        <dbReference type="EMBL" id="MEI5907238.1"/>
    </source>
</evidence>
<keyword evidence="3" id="KW-1185">Reference proteome</keyword>
<evidence type="ECO:0000259" key="1">
    <source>
        <dbReference type="Pfam" id="PF00561"/>
    </source>
</evidence>
<keyword evidence="2" id="KW-0378">Hydrolase</keyword>
<feature type="domain" description="AB hydrolase-1" evidence="1">
    <location>
        <begin position="21"/>
        <end position="127"/>
    </location>
</feature>
<proteinExistence type="predicted"/>
<organism evidence="2 3">
    <name type="scientific">Bacillus spongiae</name>
    <dbReference type="NCBI Taxonomy" id="2683610"/>
    <lineage>
        <taxon>Bacteria</taxon>
        <taxon>Bacillati</taxon>
        <taxon>Bacillota</taxon>
        <taxon>Bacilli</taxon>
        <taxon>Bacillales</taxon>
        <taxon>Bacillaceae</taxon>
        <taxon>Bacillus</taxon>
    </lineage>
</organism>
<dbReference type="InterPro" id="IPR000073">
    <property type="entry name" value="AB_hydrolase_1"/>
</dbReference>